<dbReference type="RefSeq" id="WP_379527297.1">
    <property type="nucleotide sequence ID" value="NZ_JBHSBI010000003.1"/>
</dbReference>
<protein>
    <recommendedName>
        <fullName evidence="3">DUF2867 domain-containing protein</fullName>
    </recommendedName>
</protein>
<gene>
    <name evidence="1" type="ORF">ACFOY2_08075</name>
</gene>
<comment type="caution">
    <text evidence="1">The sequence shown here is derived from an EMBL/GenBank/DDBJ whole genome shotgun (WGS) entry which is preliminary data.</text>
</comment>
<evidence type="ECO:0008006" key="3">
    <source>
        <dbReference type="Google" id="ProtNLM"/>
    </source>
</evidence>
<dbReference type="Proteomes" id="UP001595851">
    <property type="component" value="Unassembled WGS sequence"/>
</dbReference>
<keyword evidence="2" id="KW-1185">Reference proteome</keyword>
<organism evidence="1 2">
    <name type="scientific">Nonomuraea purpurea</name>
    <dbReference type="NCBI Taxonomy" id="1849276"/>
    <lineage>
        <taxon>Bacteria</taxon>
        <taxon>Bacillati</taxon>
        <taxon>Actinomycetota</taxon>
        <taxon>Actinomycetes</taxon>
        <taxon>Streptosporangiales</taxon>
        <taxon>Streptosporangiaceae</taxon>
        <taxon>Nonomuraea</taxon>
    </lineage>
</organism>
<evidence type="ECO:0000313" key="2">
    <source>
        <dbReference type="Proteomes" id="UP001595851"/>
    </source>
</evidence>
<reference evidence="2" key="1">
    <citation type="journal article" date="2019" name="Int. J. Syst. Evol. Microbiol.">
        <title>The Global Catalogue of Microorganisms (GCM) 10K type strain sequencing project: providing services to taxonomists for standard genome sequencing and annotation.</title>
        <authorList>
            <consortium name="The Broad Institute Genomics Platform"/>
            <consortium name="The Broad Institute Genome Sequencing Center for Infectious Disease"/>
            <person name="Wu L."/>
            <person name="Ma J."/>
        </authorList>
    </citation>
    <scope>NUCLEOTIDE SEQUENCE [LARGE SCALE GENOMIC DNA]</scope>
    <source>
        <strain evidence="2">TBRC 1276</strain>
    </source>
</reference>
<accession>A0ABV8FZK3</accession>
<dbReference type="EMBL" id="JBHSBI010000003">
    <property type="protein sequence ID" value="MFC4007173.1"/>
    <property type="molecule type" value="Genomic_DNA"/>
</dbReference>
<proteinExistence type="predicted"/>
<name>A0ABV8FZK3_9ACTN</name>
<evidence type="ECO:0000313" key="1">
    <source>
        <dbReference type="EMBL" id="MFC4007173.1"/>
    </source>
</evidence>
<sequence length="178" mass="20035">MRLLRSEHARDLDGMDCAVGVDNVPESVRTLSSLPDLHYADCFTLSTDAEATPEQWARTTFGDVPNAGERLIWRGFLGLRLSRGRSPETVAGWRITARGQDWIRLEAASWFLTANLVLRAADGRVSLGTFLRHDRHLGHGVWRTLSPVHRYLAPRALRAAVARNERRHRSSQRGDQAT</sequence>